<accession>A0A9P4IA12</accession>
<comment type="caution">
    <text evidence="2">The sequence shown here is derived from an EMBL/GenBank/DDBJ whole genome shotgun (WGS) entry which is preliminary data.</text>
</comment>
<dbReference type="EMBL" id="ML978134">
    <property type="protein sequence ID" value="KAF2094486.1"/>
    <property type="molecule type" value="Genomic_DNA"/>
</dbReference>
<gene>
    <name evidence="2" type="ORF">NA57DRAFT_68567</name>
</gene>
<dbReference type="Pfam" id="PF10282">
    <property type="entry name" value="Lactonase"/>
    <property type="match status" value="1"/>
</dbReference>
<dbReference type="FunFam" id="2.130.10.10:FF:000244">
    <property type="entry name" value="Carboxy-cis,cis-muconate cyclase"/>
    <property type="match status" value="1"/>
</dbReference>
<keyword evidence="3" id="KW-1185">Reference proteome</keyword>
<proteinExistence type="inferred from homology"/>
<dbReference type="InterPro" id="IPR019405">
    <property type="entry name" value="Lactonase_7-beta_prop"/>
</dbReference>
<dbReference type="PANTHER" id="PTHR30344">
    <property type="entry name" value="6-PHOSPHOGLUCONOLACTONASE-RELATED"/>
    <property type="match status" value="1"/>
</dbReference>
<dbReference type="Gene3D" id="2.130.10.10">
    <property type="entry name" value="YVTN repeat-like/Quinoprotein amine dehydrogenase"/>
    <property type="match status" value="1"/>
</dbReference>
<protein>
    <submittedName>
        <fullName evidence="2">3-carboxy-cis,cis-mucoante lactonizing enzyme</fullName>
    </submittedName>
</protein>
<dbReference type="InterPro" id="IPR015943">
    <property type="entry name" value="WD40/YVTN_repeat-like_dom_sf"/>
</dbReference>
<evidence type="ECO:0000256" key="1">
    <source>
        <dbReference type="ARBA" id="ARBA00005564"/>
    </source>
</evidence>
<dbReference type="AlphaFoldDB" id="A0A9P4IA12"/>
<dbReference type="OrthoDB" id="1715191at2759"/>
<name>A0A9P4IA12_9PEZI</name>
<dbReference type="GO" id="GO:0017057">
    <property type="term" value="F:6-phosphogluconolactonase activity"/>
    <property type="evidence" value="ECO:0007669"/>
    <property type="project" value="TreeGrafter"/>
</dbReference>
<dbReference type="PANTHER" id="PTHR30344:SF4">
    <property type="entry name" value="CYCLASE, PUTATIVE (AFU_ORTHOLOGUE AFUA_6G11580)-RELATED"/>
    <property type="match status" value="1"/>
</dbReference>
<dbReference type="Proteomes" id="UP000799772">
    <property type="component" value="Unassembled WGS sequence"/>
</dbReference>
<evidence type="ECO:0000313" key="3">
    <source>
        <dbReference type="Proteomes" id="UP000799772"/>
    </source>
</evidence>
<evidence type="ECO:0000313" key="2">
    <source>
        <dbReference type="EMBL" id="KAF2094486.1"/>
    </source>
</evidence>
<organism evidence="2 3">
    <name type="scientific">Rhizodiscina lignyota</name>
    <dbReference type="NCBI Taxonomy" id="1504668"/>
    <lineage>
        <taxon>Eukaryota</taxon>
        <taxon>Fungi</taxon>
        <taxon>Dikarya</taxon>
        <taxon>Ascomycota</taxon>
        <taxon>Pezizomycotina</taxon>
        <taxon>Dothideomycetes</taxon>
        <taxon>Pleosporomycetidae</taxon>
        <taxon>Aulographales</taxon>
        <taxon>Rhizodiscinaceae</taxon>
        <taxon>Rhizodiscina</taxon>
    </lineage>
</organism>
<dbReference type="InterPro" id="IPR050282">
    <property type="entry name" value="Cycloisomerase_2"/>
</dbReference>
<comment type="similarity">
    <text evidence="1">Belongs to the cycloisomerase 2 family.</text>
</comment>
<dbReference type="SUPFAM" id="SSF75011">
    <property type="entry name" value="3-carboxy-cis,cis-mucoante lactonizing enzyme"/>
    <property type="match status" value="1"/>
</dbReference>
<sequence length="361" mass="40682">MVLHHLMIGTWTPPGAIYTVQFDDEAHTLKLLKKTEIPHDEPISWITFDHSRKNIYGAAMKKWSSFEVRSPTEIFHQSSHQMGGHPKAAEAGTKTRAIFLLAAKKPPFNVYCNPFYDYAGYGNIFSINPAGNLDTNIQNYEYAPESAIHGMVFDPTETYLYSADMWGNSVWTHKKDPTTGKLETVGRVEAPGKGDHPRWVEIHPSGKYLYALMEGGNRLAEYVIDEQTHLPVFTHKLYPLIPPGVKNMKMYRSDVVFCSHSAKYLFATSRSNDFGVTGYIAAFKLGPVGNIERQICLNPTPTSGGHSNAVSPCPWSDEYLALTDDQVGGVEIYRWHEEFLLRVARLDIKDPGFGMNAIWYD</sequence>
<reference evidence="2" key="1">
    <citation type="journal article" date="2020" name="Stud. Mycol.">
        <title>101 Dothideomycetes genomes: a test case for predicting lifestyles and emergence of pathogens.</title>
        <authorList>
            <person name="Haridas S."/>
            <person name="Albert R."/>
            <person name="Binder M."/>
            <person name="Bloem J."/>
            <person name="Labutti K."/>
            <person name="Salamov A."/>
            <person name="Andreopoulos B."/>
            <person name="Baker S."/>
            <person name="Barry K."/>
            <person name="Bills G."/>
            <person name="Bluhm B."/>
            <person name="Cannon C."/>
            <person name="Castanera R."/>
            <person name="Culley D."/>
            <person name="Daum C."/>
            <person name="Ezra D."/>
            <person name="Gonzalez J."/>
            <person name="Henrissat B."/>
            <person name="Kuo A."/>
            <person name="Liang C."/>
            <person name="Lipzen A."/>
            <person name="Lutzoni F."/>
            <person name="Magnuson J."/>
            <person name="Mondo S."/>
            <person name="Nolan M."/>
            <person name="Ohm R."/>
            <person name="Pangilinan J."/>
            <person name="Park H.-J."/>
            <person name="Ramirez L."/>
            <person name="Alfaro M."/>
            <person name="Sun H."/>
            <person name="Tritt A."/>
            <person name="Yoshinaga Y."/>
            <person name="Zwiers L.-H."/>
            <person name="Turgeon B."/>
            <person name="Goodwin S."/>
            <person name="Spatafora J."/>
            <person name="Crous P."/>
            <person name="Grigoriev I."/>
        </authorList>
    </citation>
    <scope>NUCLEOTIDE SEQUENCE</scope>
    <source>
        <strain evidence="2">CBS 133067</strain>
    </source>
</reference>